<gene>
    <name evidence="1" type="ORF">NC653_037151</name>
</gene>
<reference evidence="1 2" key="1">
    <citation type="journal article" date="2023" name="Mol. Ecol. Resour.">
        <title>Chromosome-level genome assembly of a triploid poplar Populus alba 'Berolinensis'.</title>
        <authorList>
            <person name="Chen S."/>
            <person name="Yu Y."/>
            <person name="Wang X."/>
            <person name="Wang S."/>
            <person name="Zhang T."/>
            <person name="Zhou Y."/>
            <person name="He R."/>
            <person name="Meng N."/>
            <person name="Wang Y."/>
            <person name="Liu W."/>
            <person name="Liu Z."/>
            <person name="Liu J."/>
            <person name="Guo Q."/>
            <person name="Huang H."/>
            <person name="Sederoff R.R."/>
            <person name="Wang G."/>
            <person name="Qu G."/>
            <person name="Chen S."/>
        </authorList>
    </citation>
    <scope>NUCLEOTIDE SEQUENCE [LARGE SCALE GENOMIC DNA]</scope>
    <source>
        <strain evidence="1">SC-2020</strain>
    </source>
</reference>
<keyword evidence="2" id="KW-1185">Reference proteome</keyword>
<evidence type="ECO:0000313" key="2">
    <source>
        <dbReference type="Proteomes" id="UP001164929"/>
    </source>
</evidence>
<comment type="caution">
    <text evidence="1">The sequence shown here is derived from an EMBL/GenBank/DDBJ whole genome shotgun (WGS) entry which is preliminary data.</text>
</comment>
<evidence type="ECO:0000313" key="1">
    <source>
        <dbReference type="EMBL" id="KAJ6969394.1"/>
    </source>
</evidence>
<protein>
    <submittedName>
        <fullName evidence="1">Uncharacterized protein</fullName>
    </submittedName>
</protein>
<proteinExistence type="predicted"/>
<accession>A0AAD6LLT8</accession>
<name>A0AAD6LLT8_9ROSI</name>
<organism evidence="1 2">
    <name type="scientific">Populus alba x Populus x berolinensis</name>
    <dbReference type="NCBI Taxonomy" id="444605"/>
    <lineage>
        <taxon>Eukaryota</taxon>
        <taxon>Viridiplantae</taxon>
        <taxon>Streptophyta</taxon>
        <taxon>Embryophyta</taxon>
        <taxon>Tracheophyta</taxon>
        <taxon>Spermatophyta</taxon>
        <taxon>Magnoliopsida</taxon>
        <taxon>eudicotyledons</taxon>
        <taxon>Gunneridae</taxon>
        <taxon>Pentapetalae</taxon>
        <taxon>rosids</taxon>
        <taxon>fabids</taxon>
        <taxon>Malpighiales</taxon>
        <taxon>Salicaceae</taxon>
        <taxon>Saliceae</taxon>
        <taxon>Populus</taxon>
    </lineage>
</organism>
<dbReference type="EMBL" id="JAQIZT010000016">
    <property type="protein sequence ID" value="KAJ6969394.1"/>
    <property type="molecule type" value="Genomic_DNA"/>
</dbReference>
<dbReference type="Proteomes" id="UP001164929">
    <property type="component" value="Chromosome 16"/>
</dbReference>
<dbReference type="AlphaFoldDB" id="A0AAD6LLT8"/>
<sequence length="62" mass="6922">MSFAAKIPMQAIAAACVGCLLVRQSFFHNNPKNYVDLGGESLDAEDFIRAFEPCRWIIPKYG</sequence>